<reference evidence="1" key="1">
    <citation type="submission" date="2021-03" db="EMBL/GenBank/DDBJ databases">
        <title>Antimicrobial resistance genes in bacteria isolated from Japanese honey, and their potential for conferring macrolide and lincosamide resistance in the American foulbrood pathogen Paenibacillus larvae.</title>
        <authorList>
            <person name="Okamoto M."/>
            <person name="Kumagai M."/>
            <person name="Kanamori H."/>
            <person name="Takamatsu D."/>
        </authorList>
    </citation>
    <scope>NUCLEOTIDE SEQUENCE</scope>
    <source>
        <strain evidence="1">J2TS6</strain>
    </source>
</reference>
<organism evidence="1 2">
    <name type="scientific">Paenibacillus albilobatus</name>
    <dbReference type="NCBI Taxonomy" id="2716884"/>
    <lineage>
        <taxon>Bacteria</taxon>
        <taxon>Bacillati</taxon>
        <taxon>Bacillota</taxon>
        <taxon>Bacilli</taxon>
        <taxon>Bacillales</taxon>
        <taxon>Paenibacillaceae</taxon>
        <taxon>Paenibacillus</taxon>
    </lineage>
</organism>
<proteinExistence type="predicted"/>
<evidence type="ECO:0000313" key="2">
    <source>
        <dbReference type="Proteomes" id="UP000679779"/>
    </source>
</evidence>
<sequence length="61" mass="6880">MSEQQLTNIKGIGFAGLANAATKYIKNIPTVTTDRSQYFFIQKAFKHSEILVFKGFFKYGA</sequence>
<dbReference type="AlphaFoldDB" id="A0A919XH97"/>
<keyword evidence="2" id="KW-1185">Reference proteome</keyword>
<dbReference type="Proteomes" id="UP000679779">
    <property type="component" value="Unassembled WGS sequence"/>
</dbReference>
<comment type="caution">
    <text evidence="1">The sequence shown here is derived from an EMBL/GenBank/DDBJ whole genome shotgun (WGS) entry which is preliminary data.</text>
</comment>
<name>A0A919XH97_9BACL</name>
<accession>A0A919XH97</accession>
<protein>
    <submittedName>
        <fullName evidence="1">Uncharacterized protein</fullName>
    </submittedName>
</protein>
<evidence type="ECO:0000313" key="1">
    <source>
        <dbReference type="EMBL" id="GIO31343.1"/>
    </source>
</evidence>
<dbReference type="EMBL" id="BORQ01000003">
    <property type="protein sequence ID" value="GIO31343.1"/>
    <property type="molecule type" value="Genomic_DNA"/>
</dbReference>
<gene>
    <name evidence="1" type="ORF">J2TS6_24840</name>
</gene>